<keyword evidence="3" id="KW-1185">Reference proteome</keyword>
<feature type="signal peptide" evidence="1">
    <location>
        <begin position="1"/>
        <end position="17"/>
    </location>
</feature>
<dbReference type="EMBL" id="JBBWWQ010000015">
    <property type="protein sequence ID" value="KAK8928263.1"/>
    <property type="molecule type" value="Genomic_DNA"/>
</dbReference>
<feature type="chain" id="PRO_5043042388" evidence="1">
    <location>
        <begin position="18"/>
        <end position="100"/>
    </location>
</feature>
<accession>A0AAP0B4J1</accession>
<sequence length="100" mass="11329">MCTLFLMLEMILTNDLASRFNELSPNVIINRGRFPAELVAAFPQTPSGLFGFTENCSVFASSKAPLITFEEEEWEEQELASDCSSASLEAFPFELYRPWH</sequence>
<proteinExistence type="predicted"/>
<dbReference type="Proteomes" id="UP001418222">
    <property type="component" value="Unassembled WGS sequence"/>
</dbReference>
<comment type="caution">
    <text evidence="2">The sequence shown here is derived from an EMBL/GenBank/DDBJ whole genome shotgun (WGS) entry which is preliminary data.</text>
</comment>
<protein>
    <submittedName>
        <fullName evidence="2">Uncharacterized protein</fullName>
    </submittedName>
</protein>
<organism evidence="2 3">
    <name type="scientific">Platanthera zijinensis</name>
    <dbReference type="NCBI Taxonomy" id="2320716"/>
    <lineage>
        <taxon>Eukaryota</taxon>
        <taxon>Viridiplantae</taxon>
        <taxon>Streptophyta</taxon>
        <taxon>Embryophyta</taxon>
        <taxon>Tracheophyta</taxon>
        <taxon>Spermatophyta</taxon>
        <taxon>Magnoliopsida</taxon>
        <taxon>Liliopsida</taxon>
        <taxon>Asparagales</taxon>
        <taxon>Orchidaceae</taxon>
        <taxon>Orchidoideae</taxon>
        <taxon>Orchideae</taxon>
        <taxon>Orchidinae</taxon>
        <taxon>Platanthera</taxon>
    </lineage>
</organism>
<dbReference type="AlphaFoldDB" id="A0AAP0B4J1"/>
<evidence type="ECO:0000256" key="1">
    <source>
        <dbReference type="SAM" id="SignalP"/>
    </source>
</evidence>
<reference evidence="2 3" key="1">
    <citation type="journal article" date="2022" name="Nat. Plants">
        <title>Genomes of leafy and leafless Platanthera orchids illuminate the evolution of mycoheterotrophy.</title>
        <authorList>
            <person name="Li M.H."/>
            <person name="Liu K.W."/>
            <person name="Li Z."/>
            <person name="Lu H.C."/>
            <person name="Ye Q.L."/>
            <person name="Zhang D."/>
            <person name="Wang J.Y."/>
            <person name="Li Y.F."/>
            <person name="Zhong Z.M."/>
            <person name="Liu X."/>
            <person name="Yu X."/>
            <person name="Liu D.K."/>
            <person name="Tu X.D."/>
            <person name="Liu B."/>
            <person name="Hao Y."/>
            <person name="Liao X.Y."/>
            <person name="Jiang Y.T."/>
            <person name="Sun W.H."/>
            <person name="Chen J."/>
            <person name="Chen Y.Q."/>
            <person name="Ai Y."/>
            <person name="Zhai J.W."/>
            <person name="Wu S.S."/>
            <person name="Zhou Z."/>
            <person name="Hsiao Y.Y."/>
            <person name="Wu W.L."/>
            <person name="Chen Y.Y."/>
            <person name="Lin Y.F."/>
            <person name="Hsu J.L."/>
            <person name="Li C.Y."/>
            <person name="Wang Z.W."/>
            <person name="Zhao X."/>
            <person name="Zhong W.Y."/>
            <person name="Ma X.K."/>
            <person name="Ma L."/>
            <person name="Huang J."/>
            <person name="Chen G.Z."/>
            <person name="Huang M.Z."/>
            <person name="Huang L."/>
            <person name="Peng D.H."/>
            <person name="Luo Y.B."/>
            <person name="Zou S.Q."/>
            <person name="Chen S.P."/>
            <person name="Lan S."/>
            <person name="Tsai W.C."/>
            <person name="Van de Peer Y."/>
            <person name="Liu Z.J."/>
        </authorList>
    </citation>
    <scope>NUCLEOTIDE SEQUENCE [LARGE SCALE GENOMIC DNA]</scope>
    <source>
        <strain evidence="2">Lor287</strain>
    </source>
</reference>
<keyword evidence="1" id="KW-0732">Signal</keyword>
<evidence type="ECO:0000313" key="3">
    <source>
        <dbReference type="Proteomes" id="UP001418222"/>
    </source>
</evidence>
<evidence type="ECO:0000313" key="2">
    <source>
        <dbReference type="EMBL" id="KAK8928263.1"/>
    </source>
</evidence>
<gene>
    <name evidence="2" type="ORF">KSP39_PZI017584</name>
</gene>
<name>A0AAP0B4J1_9ASPA</name>